<organism evidence="13 14">
    <name type="scientific">Teichococcus globiformis</name>
    <dbReference type="NCBI Taxonomy" id="2307229"/>
    <lineage>
        <taxon>Bacteria</taxon>
        <taxon>Pseudomonadati</taxon>
        <taxon>Pseudomonadota</taxon>
        <taxon>Alphaproteobacteria</taxon>
        <taxon>Acetobacterales</taxon>
        <taxon>Roseomonadaceae</taxon>
        <taxon>Roseomonas</taxon>
    </lineage>
</organism>
<accession>A0ABV7G317</accession>
<keyword evidence="14" id="KW-1185">Reference proteome</keyword>
<dbReference type="InterPro" id="IPR003448">
    <property type="entry name" value="Mopterin_biosynth_MoaE"/>
</dbReference>
<evidence type="ECO:0000256" key="3">
    <source>
        <dbReference type="ARBA" id="ARBA00011950"/>
    </source>
</evidence>
<comment type="function">
    <text evidence="6">Converts molybdopterin precursor Z into molybdopterin. This requires the incorporation of two sulfur atoms into precursor Z to generate a dithiolene group. The sulfur is provided by MoaD.</text>
</comment>
<evidence type="ECO:0000256" key="2">
    <source>
        <dbReference type="ARBA" id="ARBA00005426"/>
    </source>
</evidence>
<dbReference type="Gene3D" id="3.90.1170.40">
    <property type="entry name" value="Molybdopterin biosynthesis MoaE subunit"/>
    <property type="match status" value="1"/>
</dbReference>
<proteinExistence type="inferred from homology"/>
<evidence type="ECO:0000256" key="12">
    <source>
        <dbReference type="ARBA" id="ARBA00049878"/>
    </source>
</evidence>
<evidence type="ECO:0000256" key="11">
    <source>
        <dbReference type="ARBA" id="ARBA00032474"/>
    </source>
</evidence>
<dbReference type="Proteomes" id="UP001595593">
    <property type="component" value="Unassembled WGS sequence"/>
</dbReference>
<comment type="subunit">
    <text evidence="7">Heterotetramer of 2 MoaD subunits and 2 MoaE subunits. Also stable as homodimer. The enzyme changes between these two forms during catalysis.</text>
</comment>
<comment type="caution">
    <text evidence="13">The sequence shown here is derived from an EMBL/GenBank/DDBJ whole genome shotgun (WGS) entry which is preliminary data.</text>
</comment>
<evidence type="ECO:0000256" key="10">
    <source>
        <dbReference type="ARBA" id="ARBA00030781"/>
    </source>
</evidence>
<comment type="catalytic activity">
    <reaction evidence="12">
        <text>2 [molybdopterin-synthase sulfur-carrier protein]-C-terminal-Gly-aminoethanethioate + cyclic pyranopterin phosphate + H2O = molybdopterin + 2 [molybdopterin-synthase sulfur-carrier protein]-C-terminal Gly-Gly + 2 H(+)</text>
        <dbReference type="Rhea" id="RHEA:26333"/>
        <dbReference type="Rhea" id="RHEA-COMP:12202"/>
        <dbReference type="Rhea" id="RHEA-COMP:19907"/>
        <dbReference type="ChEBI" id="CHEBI:15377"/>
        <dbReference type="ChEBI" id="CHEBI:15378"/>
        <dbReference type="ChEBI" id="CHEBI:58698"/>
        <dbReference type="ChEBI" id="CHEBI:59648"/>
        <dbReference type="ChEBI" id="CHEBI:90778"/>
        <dbReference type="ChEBI" id="CHEBI:232372"/>
        <dbReference type="EC" id="2.8.1.12"/>
    </reaction>
</comment>
<sequence>MGVVRIQPELFDPGAESAAVGHGRPEVGAVASFTGLCRADDNLNALVLEHYPGMTERAMRDIVAEAERRWPILDCLVIHRYGRILPGEPIVLVTMASGHRSDAFDACSFVMDWLKTRAPFWKLEEFPDGQTRWVEAKQADDDAADRWQGTA</sequence>
<dbReference type="RefSeq" id="WP_379596982.1">
    <property type="nucleotide sequence ID" value="NZ_JBHRTN010000010.1"/>
</dbReference>
<dbReference type="EMBL" id="JBHRTN010000010">
    <property type="protein sequence ID" value="MFC3125886.1"/>
    <property type="molecule type" value="Genomic_DNA"/>
</dbReference>
<dbReference type="CDD" id="cd00756">
    <property type="entry name" value="MoaE"/>
    <property type="match status" value="1"/>
</dbReference>
<dbReference type="PANTHER" id="PTHR23404">
    <property type="entry name" value="MOLYBDOPTERIN SYNTHASE RELATED"/>
    <property type="match status" value="1"/>
</dbReference>
<comment type="pathway">
    <text evidence="1">Cofactor biosynthesis; molybdopterin biosynthesis.</text>
</comment>
<evidence type="ECO:0000256" key="5">
    <source>
        <dbReference type="ARBA" id="ARBA00023150"/>
    </source>
</evidence>
<dbReference type="EC" id="2.8.1.12" evidence="3"/>
<reference evidence="14" key="1">
    <citation type="journal article" date="2019" name="Int. J. Syst. Evol. Microbiol.">
        <title>The Global Catalogue of Microorganisms (GCM) 10K type strain sequencing project: providing services to taxonomists for standard genome sequencing and annotation.</title>
        <authorList>
            <consortium name="The Broad Institute Genomics Platform"/>
            <consortium name="The Broad Institute Genome Sequencing Center for Infectious Disease"/>
            <person name="Wu L."/>
            <person name="Ma J."/>
        </authorList>
    </citation>
    <scope>NUCLEOTIDE SEQUENCE [LARGE SCALE GENOMIC DNA]</scope>
    <source>
        <strain evidence="14">KCTC 52094</strain>
    </source>
</reference>
<name>A0ABV7G317_9PROT</name>
<evidence type="ECO:0000256" key="4">
    <source>
        <dbReference type="ARBA" id="ARBA00013858"/>
    </source>
</evidence>
<evidence type="ECO:0000313" key="14">
    <source>
        <dbReference type="Proteomes" id="UP001595593"/>
    </source>
</evidence>
<evidence type="ECO:0000313" key="13">
    <source>
        <dbReference type="EMBL" id="MFC3125886.1"/>
    </source>
</evidence>
<protein>
    <recommendedName>
        <fullName evidence="4">Molybdopterin synthase catalytic subunit</fullName>
        <ecNumber evidence="3">2.8.1.12</ecNumber>
    </recommendedName>
    <alternativeName>
        <fullName evidence="10">MPT synthase subunit 2</fullName>
    </alternativeName>
    <alternativeName>
        <fullName evidence="8">Molybdenum cofactor biosynthesis protein E</fullName>
    </alternativeName>
    <alternativeName>
        <fullName evidence="9">Molybdopterin-converting factor large subunit</fullName>
    </alternativeName>
    <alternativeName>
        <fullName evidence="11">Molybdopterin-converting factor subunit 2</fullName>
    </alternativeName>
</protein>
<comment type="similarity">
    <text evidence="2">Belongs to the MoaE family.</text>
</comment>
<gene>
    <name evidence="13" type="ORF">ACFOD4_12525</name>
</gene>
<keyword evidence="5" id="KW-0501">Molybdenum cofactor biosynthesis</keyword>
<dbReference type="Pfam" id="PF02391">
    <property type="entry name" value="MoaE"/>
    <property type="match status" value="1"/>
</dbReference>
<dbReference type="SUPFAM" id="SSF54690">
    <property type="entry name" value="Molybdopterin synthase subunit MoaE"/>
    <property type="match status" value="1"/>
</dbReference>
<evidence type="ECO:0000256" key="1">
    <source>
        <dbReference type="ARBA" id="ARBA00005046"/>
    </source>
</evidence>
<dbReference type="InterPro" id="IPR036563">
    <property type="entry name" value="MoaE_sf"/>
</dbReference>
<evidence type="ECO:0000256" key="7">
    <source>
        <dbReference type="ARBA" id="ARBA00026066"/>
    </source>
</evidence>
<evidence type="ECO:0000256" key="6">
    <source>
        <dbReference type="ARBA" id="ARBA00025448"/>
    </source>
</evidence>
<evidence type="ECO:0000256" key="8">
    <source>
        <dbReference type="ARBA" id="ARBA00029745"/>
    </source>
</evidence>
<evidence type="ECO:0000256" key="9">
    <source>
        <dbReference type="ARBA" id="ARBA00030407"/>
    </source>
</evidence>